<gene>
    <name evidence="1" type="ORF">CGLO_14039</name>
</gene>
<accession>T0K4L6</accession>
<dbReference type="AlphaFoldDB" id="T0K4L6"/>
<name>T0K4L6_COLGC</name>
<proteinExistence type="predicted"/>
<organism evidence="1 2">
    <name type="scientific">Colletotrichum gloeosporioides (strain Cg-14)</name>
    <name type="common">Anthracnose fungus</name>
    <name type="synonym">Glomerella cingulata</name>
    <dbReference type="NCBI Taxonomy" id="1237896"/>
    <lineage>
        <taxon>Eukaryota</taxon>
        <taxon>Fungi</taxon>
        <taxon>Dikarya</taxon>
        <taxon>Ascomycota</taxon>
        <taxon>Pezizomycotina</taxon>
        <taxon>Sordariomycetes</taxon>
        <taxon>Hypocreomycetidae</taxon>
        <taxon>Glomerellales</taxon>
        <taxon>Glomerellaceae</taxon>
        <taxon>Colletotrichum</taxon>
        <taxon>Colletotrichum gloeosporioides species complex</taxon>
    </lineage>
</organism>
<reference evidence="2" key="1">
    <citation type="journal article" date="2013" name="Mol. Plant Microbe Interact.">
        <title>Global aspects of pacC regulation of pathogenicity genes in Colletotrichum gloeosporioides as revealed by transcriptome analysis.</title>
        <authorList>
            <person name="Alkan N."/>
            <person name="Meng X."/>
            <person name="Friedlander G."/>
            <person name="Reuveni E."/>
            <person name="Sukno S."/>
            <person name="Sherman A."/>
            <person name="Thon M."/>
            <person name="Fluhr R."/>
            <person name="Prusky D."/>
        </authorList>
    </citation>
    <scope>NUCLEOTIDE SEQUENCE [LARGE SCALE GENOMIC DNA]</scope>
    <source>
        <strain evidence="2">Cg-14</strain>
    </source>
</reference>
<protein>
    <submittedName>
        <fullName evidence="1">Uncharacterized protein</fullName>
    </submittedName>
</protein>
<comment type="caution">
    <text evidence="1">The sequence shown here is derived from an EMBL/GenBank/DDBJ whole genome shotgun (WGS) entry which is preliminary data.</text>
</comment>
<dbReference type="HOGENOM" id="CLU_1916925_0_0_1"/>
<dbReference type="Proteomes" id="UP000015530">
    <property type="component" value="Unassembled WGS sequence"/>
</dbReference>
<evidence type="ECO:0000313" key="1">
    <source>
        <dbReference type="EMBL" id="EQB46879.1"/>
    </source>
</evidence>
<dbReference type="EMBL" id="AMYD01003216">
    <property type="protein sequence ID" value="EQB46879.1"/>
    <property type="molecule type" value="Genomic_DNA"/>
</dbReference>
<evidence type="ECO:0000313" key="2">
    <source>
        <dbReference type="Proteomes" id="UP000015530"/>
    </source>
</evidence>
<sequence>MSLAPQHFMILTVRREQPSRAKGQDREHTDTAAPWYLVAEQEIDLTCQNPELAVGPRGKLHPNRYSQRNLQMEMRLQSCKSLDWGSTEQQAACWNRVLDSSTLYAWQATSRLNIPLWLDAAKQCSSVRQAGR</sequence>